<dbReference type="InterPro" id="IPR029787">
    <property type="entry name" value="Nucleotide_cyclase"/>
</dbReference>
<keyword evidence="1" id="KW-1133">Transmembrane helix</keyword>
<dbReference type="OrthoDB" id="9814202at2"/>
<gene>
    <name evidence="4" type="ORF">DQ393_14110</name>
</gene>
<dbReference type="SUPFAM" id="SSF55073">
    <property type="entry name" value="Nucleotide cyclase"/>
    <property type="match status" value="1"/>
</dbReference>
<feature type="domain" description="EAL" evidence="2">
    <location>
        <begin position="499"/>
        <end position="750"/>
    </location>
</feature>
<name>A0A329YGV5_RHITR</name>
<feature type="transmembrane region" description="Helical" evidence="1">
    <location>
        <begin position="89"/>
        <end position="109"/>
    </location>
</feature>
<keyword evidence="1" id="KW-0812">Transmembrane</keyword>
<protein>
    <submittedName>
        <fullName evidence="4">GGDEF-domain containing protein</fullName>
    </submittedName>
</protein>
<reference evidence="4 5" key="1">
    <citation type="submission" date="2018-06" db="EMBL/GenBank/DDBJ databases">
        <title>Whole Genome Sequence of an efficient microsymbiont, Rhizobium tropici.</title>
        <authorList>
            <person name="Srinivasan R."/>
            <person name="Singh H.V."/>
            <person name="Srivastava R."/>
            <person name="Kumari B."/>
            <person name="Radhakrishna A."/>
        </authorList>
    </citation>
    <scope>NUCLEOTIDE SEQUENCE [LARGE SCALE GENOMIC DNA]</scope>
    <source>
        <strain evidence="4 5">IGFRI Rhizo-19</strain>
    </source>
</reference>
<accession>A0A329YGV5</accession>
<dbReference type="InterPro" id="IPR001633">
    <property type="entry name" value="EAL_dom"/>
</dbReference>
<evidence type="ECO:0000259" key="2">
    <source>
        <dbReference type="PROSITE" id="PS50883"/>
    </source>
</evidence>
<dbReference type="Gene3D" id="3.30.70.270">
    <property type="match status" value="1"/>
</dbReference>
<evidence type="ECO:0000259" key="3">
    <source>
        <dbReference type="PROSITE" id="PS50887"/>
    </source>
</evidence>
<dbReference type="CDD" id="cd01949">
    <property type="entry name" value="GGDEF"/>
    <property type="match status" value="1"/>
</dbReference>
<dbReference type="Gene3D" id="3.30.450.20">
    <property type="entry name" value="PAS domain"/>
    <property type="match status" value="1"/>
</dbReference>
<evidence type="ECO:0000313" key="4">
    <source>
        <dbReference type="EMBL" id="RAX41052.1"/>
    </source>
</evidence>
<feature type="transmembrane region" description="Helical" evidence="1">
    <location>
        <begin position="50"/>
        <end position="68"/>
    </location>
</feature>
<dbReference type="Proteomes" id="UP000251205">
    <property type="component" value="Unassembled WGS sequence"/>
</dbReference>
<organism evidence="4 5">
    <name type="scientific">Rhizobium tropici</name>
    <dbReference type="NCBI Taxonomy" id="398"/>
    <lineage>
        <taxon>Bacteria</taxon>
        <taxon>Pseudomonadati</taxon>
        <taxon>Pseudomonadota</taxon>
        <taxon>Alphaproteobacteria</taxon>
        <taxon>Hyphomicrobiales</taxon>
        <taxon>Rhizobiaceae</taxon>
        <taxon>Rhizobium/Agrobacterium group</taxon>
        <taxon>Rhizobium</taxon>
    </lineage>
</organism>
<dbReference type="AlphaFoldDB" id="A0A329YGV5"/>
<dbReference type="CDD" id="cd01948">
    <property type="entry name" value="EAL"/>
    <property type="match status" value="1"/>
</dbReference>
<dbReference type="InterPro" id="IPR000160">
    <property type="entry name" value="GGDEF_dom"/>
</dbReference>
<dbReference type="PROSITE" id="PS50883">
    <property type="entry name" value="EAL"/>
    <property type="match status" value="1"/>
</dbReference>
<dbReference type="SMART" id="SM00052">
    <property type="entry name" value="EAL"/>
    <property type="match status" value="1"/>
</dbReference>
<feature type="transmembrane region" description="Helical" evidence="1">
    <location>
        <begin position="162"/>
        <end position="182"/>
    </location>
</feature>
<dbReference type="EMBL" id="QMKK01000035">
    <property type="protein sequence ID" value="RAX41052.1"/>
    <property type="molecule type" value="Genomic_DNA"/>
</dbReference>
<evidence type="ECO:0000313" key="5">
    <source>
        <dbReference type="Proteomes" id="UP000251205"/>
    </source>
</evidence>
<dbReference type="InterPro" id="IPR035919">
    <property type="entry name" value="EAL_sf"/>
</dbReference>
<dbReference type="InterPro" id="IPR052155">
    <property type="entry name" value="Biofilm_reg_signaling"/>
</dbReference>
<dbReference type="SUPFAM" id="SSF141868">
    <property type="entry name" value="EAL domain-like"/>
    <property type="match status" value="1"/>
</dbReference>
<proteinExistence type="predicted"/>
<keyword evidence="1" id="KW-0472">Membrane</keyword>
<dbReference type="NCBIfam" id="TIGR00254">
    <property type="entry name" value="GGDEF"/>
    <property type="match status" value="1"/>
</dbReference>
<dbReference type="InterPro" id="IPR043128">
    <property type="entry name" value="Rev_trsase/Diguanyl_cyclase"/>
</dbReference>
<feature type="domain" description="GGDEF" evidence="3">
    <location>
        <begin position="356"/>
        <end position="490"/>
    </location>
</feature>
<comment type="caution">
    <text evidence="4">The sequence shown here is derived from an EMBL/GenBank/DDBJ whole genome shotgun (WGS) entry which is preliminary data.</text>
</comment>
<dbReference type="Pfam" id="PF00563">
    <property type="entry name" value="EAL"/>
    <property type="match status" value="1"/>
</dbReference>
<sequence length="762" mass="83550">MAVPVDNPELLKAQYRAFSRQMPMMYFILMSSTWAVAATHMMIAPAWLTIGAPVVLTLASIFRVRHWWRSRHMDPTPEVALHALRRTNRLAFAIALTFTAWSFLLFPYGDAYTRSHLAFYMAITVISCIFSLMHLRSAAITVTAIVNGAFIIFFCATGQPTFIATAINIALVSIGMLVILNINYRDFARMVNTQTEARRREEAQSRLLRMIDDMPVAVMTVEPETLIINYANETSKHLIRKIEHLLPIKADELLGTSIDVFHRNPEHQRRILADPANLPHNARIKLGPEVLDLRISAITADDGSFLGPMLSWAIVTKEVEAEGRIRQLAHYDTLTGLANRTTFNAQFDAGLGAVDHGSSLLFIDLDGFKLVNDTKGHRIGDALLKAVADRLRAICAAPAMTIGRLGGDEFAVLVPYADPLGVARLAGRIIDALSMPFDLDQANQVQIGASIGIVHAPMHGETGEALLARADIALYAAKAAGKGAYKVFSEEMENRIQESIQLQTTLRASLRDGRGLFVFYQPIVDIDSNKVTAREALIRWHHPQRGWISPAEFIPVAEQNGLIEQLGEFVLRTACRDAVQWEDGARVAVNVSACQLGKGTIVSTVLSALASSGLSPERLEIEVTETAIFDDEQGGIGDLRRIHDLGVRVALDDFGTGYSSLTHLRAFPFDKIKIDGSFVRDAVKRPESAAVVRAIADLGKRLGVTTVAEGVETEAHLQCVLTEGCSEVQGYFFGHPEPSRTDADAVMALNAAVAATRILSDV</sequence>
<dbReference type="PANTHER" id="PTHR44757">
    <property type="entry name" value="DIGUANYLATE CYCLASE DGCP"/>
    <property type="match status" value="1"/>
</dbReference>
<feature type="transmembrane region" description="Helical" evidence="1">
    <location>
        <begin position="138"/>
        <end position="156"/>
    </location>
</feature>
<dbReference type="Pfam" id="PF00990">
    <property type="entry name" value="GGDEF"/>
    <property type="match status" value="1"/>
</dbReference>
<evidence type="ECO:0000256" key="1">
    <source>
        <dbReference type="SAM" id="Phobius"/>
    </source>
</evidence>
<dbReference type="SMART" id="SM00267">
    <property type="entry name" value="GGDEF"/>
    <property type="match status" value="1"/>
</dbReference>
<dbReference type="PROSITE" id="PS50887">
    <property type="entry name" value="GGDEF"/>
    <property type="match status" value="1"/>
</dbReference>
<dbReference type="Gene3D" id="3.20.20.450">
    <property type="entry name" value="EAL domain"/>
    <property type="match status" value="1"/>
</dbReference>
<dbReference type="PANTHER" id="PTHR44757:SF2">
    <property type="entry name" value="BIOFILM ARCHITECTURE MAINTENANCE PROTEIN MBAA"/>
    <property type="match status" value="1"/>
</dbReference>